<evidence type="ECO:0000313" key="4">
    <source>
        <dbReference type="EMBL" id="GGO92851.1"/>
    </source>
</evidence>
<comment type="caution">
    <text evidence="4">The sequence shown here is derived from an EMBL/GenBank/DDBJ whole genome shotgun (WGS) entry which is preliminary data.</text>
</comment>
<name>A0A918E0F7_9ACTN</name>
<keyword evidence="5" id="KW-1185">Reference proteome</keyword>
<feature type="signal peptide" evidence="2">
    <location>
        <begin position="1"/>
        <end position="25"/>
    </location>
</feature>
<organism evidence="4 5">
    <name type="scientific">Wenjunlia tyrosinilytica</name>
    <dbReference type="NCBI Taxonomy" id="1544741"/>
    <lineage>
        <taxon>Bacteria</taxon>
        <taxon>Bacillati</taxon>
        <taxon>Actinomycetota</taxon>
        <taxon>Actinomycetes</taxon>
        <taxon>Kitasatosporales</taxon>
        <taxon>Streptomycetaceae</taxon>
        <taxon>Wenjunlia</taxon>
    </lineage>
</organism>
<dbReference type="SMART" id="SM00754">
    <property type="entry name" value="CHRD"/>
    <property type="match status" value="2"/>
</dbReference>
<evidence type="ECO:0000313" key="5">
    <source>
        <dbReference type="Proteomes" id="UP000641932"/>
    </source>
</evidence>
<evidence type="ECO:0000256" key="1">
    <source>
        <dbReference type="SAM" id="MobiDB-lite"/>
    </source>
</evidence>
<accession>A0A918E0F7</accession>
<feature type="chain" id="PRO_5037503038" description="CHRD domain-containing protein" evidence="2">
    <location>
        <begin position="26"/>
        <end position="317"/>
    </location>
</feature>
<gene>
    <name evidence="4" type="ORF">GCM10012280_43970</name>
</gene>
<dbReference type="AlphaFoldDB" id="A0A918E0F7"/>
<dbReference type="RefSeq" id="WP_189133484.1">
    <property type="nucleotide sequence ID" value="NZ_BMMS01000019.1"/>
</dbReference>
<proteinExistence type="predicted"/>
<dbReference type="InterPro" id="IPR010895">
    <property type="entry name" value="CHRD"/>
</dbReference>
<keyword evidence="2" id="KW-0732">Signal</keyword>
<protein>
    <recommendedName>
        <fullName evidence="3">CHRD domain-containing protein</fullName>
    </recommendedName>
</protein>
<dbReference type="Pfam" id="PF07452">
    <property type="entry name" value="CHRD"/>
    <property type="match status" value="2"/>
</dbReference>
<evidence type="ECO:0000259" key="3">
    <source>
        <dbReference type="SMART" id="SM00754"/>
    </source>
</evidence>
<reference evidence="4" key="2">
    <citation type="submission" date="2020-09" db="EMBL/GenBank/DDBJ databases">
        <authorList>
            <person name="Sun Q."/>
            <person name="Zhou Y."/>
        </authorList>
    </citation>
    <scope>NUCLEOTIDE SEQUENCE</scope>
    <source>
        <strain evidence="4">CGMCC 4.7201</strain>
    </source>
</reference>
<reference evidence="4" key="1">
    <citation type="journal article" date="2014" name="Int. J. Syst. Evol. Microbiol.">
        <title>Complete genome sequence of Corynebacterium casei LMG S-19264T (=DSM 44701T), isolated from a smear-ripened cheese.</title>
        <authorList>
            <consortium name="US DOE Joint Genome Institute (JGI-PGF)"/>
            <person name="Walter F."/>
            <person name="Albersmeier A."/>
            <person name="Kalinowski J."/>
            <person name="Ruckert C."/>
        </authorList>
    </citation>
    <scope>NUCLEOTIDE SEQUENCE</scope>
    <source>
        <strain evidence="4">CGMCC 4.7201</strain>
    </source>
</reference>
<evidence type="ECO:0000256" key="2">
    <source>
        <dbReference type="SAM" id="SignalP"/>
    </source>
</evidence>
<dbReference type="Proteomes" id="UP000641932">
    <property type="component" value="Unassembled WGS sequence"/>
</dbReference>
<sequence>MRKSALTLSAAALTLGIAAASPAVAHGTHGAGHGAVEGSAHQSAPMTPAHGPSVFLGARLTGGQEVQAPGGPAVGDPDGKAVALVRVQGDRVTFALQWRGIGAPTLGHIHQGKAGANGDVKVPLFGTAMPDTVDSAAGQVSVTDAELAQDIRSNPDGFYVNLHSKEFPGGAVRGQLKPLSHPVNPLDIVRGGKLHALADGGQEVPGADPKVAVGDPDGHAIAFLHPRGTEVDYSLAWVNIGAPTLGHIHQGGFGKNGDVKVPLFTTPVPQNIFAISGTVPNQNPAVVKEVRHHPGGFYANVHTAQFPGGAVRGQLFQ</sequence>
<dbReference type="EMBL" id="BMMS01000019">
    <property type="protein sequence ID" value="GGO92851.1"/>
    <property type="molecule type" value="Genomic_DNA"/>
</dbReference>
<feature type="domain" description="CHRD" evidence="3">
    <location>
        <begin position="192"/>
        <end position="317"/>
    </location>
</feature>
<feature type="domain" description="CHRD" evidence="3">
    <location>
        <begin position="54"/>
        <end position="178"/>
    </location>
</feature>
<feature type="region of interest" description="Disordered" evidence="1">
    <location>
        <begin position="26"/>
        <end position="53"/>
    </location>
</feature>